<comment type="caution">
    <text evidence="1">The sequence shown here is derived from an EMBL/GenBank/DDBJ whole genome shotgun (WGS) entry which is preliminary data.</text>
</comment>
<proteinExistence type="predicted"/>
<accession>A0A2T1M2W1</accession>
<reference evidence="1 2" key="1">
    <citation type="submission" date="2018-03" db="EMBL/GenBank/DDBJ databases">
        <title>The ancient ancestry and fast evolution of plastids.</title>
        <authorList>
            <person name="Moore K.R."/>
            <person name="Magnabosco C."/>
            <person name="Momper L."/>
            <person name="Gold D.A."/>
            <person name="Bosak T."/>
            <person name="Fournier G.P."/>
        </authorList>
    </citation>
    <scope>NUCLEOTIDE SEQUENCE [LARGE SCALE GENOMIC DNA]</scope>
    <source>
        <strain evidence="1 2">CCALA 016</strain>
    </source>
</reference>
<dbReference type="Proteomes" id="UP000239001">
    <property type="component" value="Unassembled WGS sequence"/>
</dbReference>
<reference evidence="1 2" key="2">
    <citation type="submission" date="2018-03" db="EMBL/GenBank/DDBJ databases">
        <authorList>
            <person name="Keele B.F."/>
        </authorList>
    </citation>
    <scope>NUCLEOTIDE SEQUENCE [LARGE SCALE GENOMIC DNA]</scope>
    <source>
        <strain evidence="1 2">CCALA 016</strain>
    </source>
</reference>
<dbReference type="EMBL" id="PXOH01000002">
    <property type="protein sequence ID" value="PSF39082.1"/>
    <property type="molecule type" value="Genomic_DNA"/>
</dbReference>
<gene>
    <name evidence="1" type="ORF">C7H19_03260</name>
</gene>
<keyword evidence="2" id="KW-1185">Reference proteome</keyword>
<organism evidence="1 2">
    <name type="scientific">Aphanothece hegewaldii CCALA 016</name>
    <dbReference type="NCBI Taxonomy" id="2107694"/>
    <lineage>
        <taxon>Bacteria</taxon>
        <taxon>Bacillati</taxon>
        <taxon>Cyanobacteriota</taxon>
        <taxon>Cyanophyceae</taxon>
        <taxon>Oscillatoriophycideae</taxon>
        <taxon>Chroococcales</taxon>
        <taxon>Aphanothecaceae</taxon>
        <taxon>Aphanothece</taxon>
    </lineage>
</organism>
<evidence type="ECO:0000313" key="1">
    <source>
        <dbReference type="EMBL" id="PSF39082.1"/>
    </source>
</evidence>
<evidence type="ECO:0000313" key="2">
    <source>
        <dbReference type="Proteomes" id="UP000239001"/>
    </source>
</evidence>
<dbReference type="AlphaFoldDB" id="A0A2T1M2W1"/>
<protein>
    <submittedName>
        <fullName evidence="1">Uncharacterized protein</fullName>
    </submittedName>
</protein>
<sequence>MQSEILFILYFLTFFRFKQSFQNLHSVSFIKERSRRTKAKDDDFLALDIPSSKRKQNPGFKSEKKTVFIKQSCCSELQKRWVEFSLLLIRCTNHFI</sequence>
<name>A0A2T1M2W1_9CHRO</name>